<evidence type="ECO:0000313" key="3">
    <source>
        <dbReference type="Proteomes" id="UP000188354"/>
    </source>
</evidence>
<feature type="region of interest" description="Disordered" evidence="1">
    <location>
        <begin position="27"/>
        <end position="82"/>
    </location>
</feature>
<organism evidence="2 3">
    <name type="scientific">Lupinus angustifolius</name>
    <name type="common">Narrow-leaved blue lupine</name>
    <dbReference type="NCBI Taxonomy" id="3871"/>
    <lineage>
        <taxon>Eukaryota</taxon>
        <taxon>Viridiplantae</taxon>
        <taxon>Streptophyta</taxon>
        <taxon>Embryophyta</taxon>
        <taxon>Tracheophyta</taxon>
        <taxon>Spermatophyta</taxon>
        <taxon>Magnoliopsida</taxon>
        <taxon>eudicotyledons</taxon>
        <taxon>Gunneridae</taxon>
        <taxon>Pentapetalae</taxon>
        <taxon>rosids</taxon>
        <taxon>fabids</taxon>
        <taxon>Fabales</taxon>
        <taxon>Fabaceae</taxon>
        <taxon>Papilionoideae</taxon>
        <taxon>50 kb inversion clade</taxon>
        <taxon>genistoids sensu lato</taxon>
        <taxon>core genistoids</taxon>
        <taxon>Genisteae</taxon>
        <taxon>Lupinus</taxon>
    </lineage>
</organism>
<feature type="region of interest" description="Disordered" evidence="1">
    <location>
        <begin position="110"/>
        <end position="135"/>
    </location>
</feature>
<feature type="region of interest" description="Disordered" evidence="1">
    <location>
        <begin position="197"/>
        <end position="219"/>
    </location>
</feature>
<dbReference type="Proteomes" id="UP000188354">
    <property type="component" value="Chromosome LG01"/>
</dbReference>
<accession>A0A4P1RT44</accession>
<feature type="compositionally biased region" description="Polar residues" evidence="1">
    <location>
        <begin position="9"/>
        <end position="18"/>
    </location>
</feature>
<proteinExistence type="predicted"/>
<dbReference type="AlphaFoldDB" id="A0A4P1RT44"/>
<feature type="region of interest" description="Disordered" evidence="1">
    <location>
        <begin position="150"/>
        <end position="171"/>
    </location>
</feature>
<dbReference type="Gramene" id="OIW17636">
    <property type="protein sequence ID" value="OIW17636"/>
    <property type="gene ID" value="TanjilG_28986"/>
</dbReference>
<feature type="compositionally biased region" description="Basic and acidic residues" evidence="1">
    <location>
        <begin position="27"/>
        <end position="61"/>
    </location>
</feature>
<reference evidence="2 3" key="1">
    <citation type="journal article" date="2017" name="Plant Biotechnol. J.">
        <title>A comprehensive draft genome sequence for lupin (Lupinus angustifolius), an emerging health food: insights into plant-microbe interactions and legume evolution.</title>
        <authorList>
            <person name="Hane J.K."/>
            <person name="Ming Y."/>
            <person name="Kamphuis L.G."/>
            <person name="Nelson M.N."/>
            <person name="Garg G."/>
            <person name="Atkins C.A."/>
            <person name="Bayer P.E."/>
            <person name="Bravo A."/>
            <person name="Bringans S."/>
            <person name="Cannon S."/>
            <person name="Edwards D."/>
            <person name="Foley R."/>
            <person name="Gao L.L."/>
            <person name="Harrison M.J."/>
            <person name="Huang W."/>
            <person name="Hurgobin B."/>
            <person name="Li S."/>
            <person name="Liu C.W."/>
            <person name="McGrath A."/>
            <person name="Morahan G."/>
            <person name="Murray J."/>
            <person name="Weller J."/>
            <person name="Jian J."/>
            <person name="Singh K.B."/>
        </authorList>
    </citation>
    <scope>NUCLEOTIDE SEQUENCE [LARGE SCALE GENOMIC DNA]</scope>
    <source>
        <strain evidence="3">cv. Tanjil</strain>
        <tissue evidence="2">Whole plant</tissue>
    </source>
</reference>
<sequence>MKGGRKMKTTSQTSNDVVGNTMVYETIKDDIAENKDTQLEKKEMGEPDLKNSKEVDSKEENHEDLEEEDEDIVVRNGSESTSPDILFPVEAIRHKRVRKGQVQYLVKCSGQGKHRKRKRNKNVATSSRHVPQPMVSADNVDSTKMLNQESYSGDVGEPLTAKKRHDSCDSTSMERVEARTLDQNMQMLVLAAGLIGGGEESEDEPQPQHAPQVQGLDHEEDHVTQPDNMQHVVDEHVQPHTGSSQVELILQCLTQMVNNHQQFRDYVRQRLNAQDQMLKEIIDYFHNHFLPPH</sequence>
<evidence type="ECO:0000313" key="2">
    <source>
        <dbReference type="EMBL" id="OIW17636.1"/>
    </source>
</evidence>
<feature type="compositionally biased region" description="Basic residues" evidence="1">
    <location>
        <begin position="112"/>
        <end position="121"/>
    </location>
</feature>
<name>A0A4P1RT44_LUPAN</name>
<evidence type="ECO:0000256" key="1">
    <source>
        <dbReference type="SAM" id="MobiDB-lite"/>
    </source>
</evidence>
<protein>
    <submittedName>
        <fullName evidence="2">Uncharacterized protein</fullName>
    </submittedName>
</protein>
<dbReference type="EMBL" id="CM007361">
    <property type="protein sequence ID" value="OIW17636.1"/>
    <property type="molecule type" value="Genomic_DNA"/>
</dbReference>
<keyword evidence="3" id="KW-1185">Reference proteome</keyword>
<feature type="region of interest" description="Disordered" evidence="1">
    <location>
        <begin position="1"/>
        <end position="20"/>
    </location>
</feature>
<gene>
    <name evidence="2" type="ORF">TanjilG_28986</name>
</gene>
<feature type="compositionally biased region" description="Acidic residues" evidence="1">
    <location>
        <begin position="62"/>
        <end position="71"/>
    </location>
</feature>